<dbReference type="AlphaFoldDB" id="A0A4C1ZIM4"/>
<comment type="caution">
    <text evidence="2">The sequence shown here is derived from an EMBL/GenBank/DDBJ whole genome shotgun (WGS) entry which is preliminary data.</text>
</comment>
<dbReference type="EMBL" id="BGZK01001814">
    <property type="protein sequence ID" value="GBP86759.1"/>
    <property type="molecule type" value="Genomic_DNA"/>
</dbReference>
<keyword evidence="3" id="KW-1185">Reference proteome</keyword>
<dbReference type="Proteomes" id="UP000299102">
    <property type="component" value="Unassembled WGS sequence"/>
</dbReference>
<sequence>MAPITYRPAPPAARRASRRGLALVQNKIFRRYCKEHPRRFAATSNTIDRRRRSRGGPTPRPARPEHRLLSPSRLFFLQIKTVVDSRIGIESEMRSRIDCRGRNWEQDCDQKRLSRLGLKSRA</sequence>
<reference evidence="2 3" key="1">
    <citation type="journal article" date="2019" name="Commun. Biol.">
        <title>The bagworm genome reveals a unique fibroin gene that provides high tensile strength.</title>
        <authorList>
            <person name="Kono N."/>
            <person name="Nakamura H."/>
            <person name="Ohtoshi R."/>
            <person name="Tomita M."/>
            <person name="Numata K."/>
            <person name="Arakawa K."/>
        </authorList>
    </citation>
    <scope>NUCLEOTIDE SEQUENCE [LARGE SCALE GENOMIC DNA]</scope>
</reference>
<evidence type="ECO:0000313" key="3">
    <source>
        <dbReference type="Proteomes" id="UP000299102"/>
    </source>
</evidence>
<name>A0A4C1ZIM4_EUMVA</name>
<feature type="region of interest" description="Disordered" evidence="1">
    <location>
        <begin position="40"/>
        <end position="67"/>
    </location>
</feature>
<gene>
    <name evidence="2" type="ORF">EVAR_62224_1</name>
</gene>
<proteinExistence type="predicted"/>
<protein>
    <submittedName>
        <fullName evidence="2">Uncharacterized protein</fullName>
    </submittedName>
</protein>
<organism evidence="2 3">
    <name type="scientific">Eumeta variegata</name>
    <name type="common">Bagworm moth</name>
    <name type="synonym">Eumeta japonica</name>
    <dbReference type="NCBI Taxonomy" id="151549"/>
    <lineage>
        <taxon>Eukaryota</taxon>
        <taxon>Metazoa</taxon>
        <taxon>Ecdysozoa</taxon>
        <taxon>Arthropoda</taxon>
        <taxon>Hexapoda</taxon>
        <taxon>Insecta</taxon>
        <taxon>Pterygota</taxon>
        <taxon>Neoptera</taxon>
        <taxon>Endopterygota</taxon>
        <taxon>Lepidoptera</taxon>
        <taxon>Glossata</taxon>
        <taxon>Ditrysia</taxon>
        <taxon>Tineoidea</taxon>
        <taxon>Psychidae</taxon>
        <taxon>Oiketicinae</taxon>
        <taxon>Eumeta</taxon>
    </lineage>
</organism>
<evidence type="ECO:0000256" key="1">
    <source>
        <dbReference type="SAM" id="MobiDB-lite"/>
    </source>
</evidence>
<evidence type="ECO:0000313" key="2">
    <source>
        <dbReference type="EMBL" id="GBP86759.1"/>
    </source>
</evidence>
<accession>A0A4C1ZIM4</accession>